<dbReference type="InterPro" id="IPR011249">
    <property type="entry name" value="Metalloenz_LuxS/M16"/>
</dbReference>
<evidence type="ECO:0000259" key="1">
    <source>
        <dbReference type="Pfam" id="PF00675"/>
    </source>
</evidence>
<dbReference type="OMA" id="LKYHHSP"/>
<dbReference type="STRING" id="670386.D3B2S7"/>
<dbReference type="FunCoup" id="D3B2S7">
    <property type="interactions" value="342"/>
</dbReference>
<dbReference type="InterPro" id="IPR011765">
    <property type="entry name" value="Pept_M16_N"/>
</dbReference>
<feature type="domain" description="Peptidase M16 C-terminal" evidence="2">
    <location>
        <begin position="290"/>
        <end position="487"/>
    </location>
</feature>
<gene>
    <name evidence="3" type="primary">mppA</name>
    <name evidence="3" type="ORF">PPL_02691</name>
</gene>
<dbReference type="GeneID" id="31358214"/>
<dbReference type="Pfam" id="PF00675">
    <property type="entry name" value="Peptidase_M16"/>
    <property type="match status" value="1"/>
</dbReference>
<dbReference type="RefSeq" id="XP_020435742.1">
    <property type="nucleotide sequence ID" value="XM_020573670.1"/>
</dbReference>
<dbReference type="InParanoid" id="D3B2S7"/>
<keyword evidence="4" id="KW-1185">Reference proteome</keyword>
<dbReference type="GO" id="GO:0046872">
    <property type="term" value="F:metal ion binding"/>
    <property type="evidence" value="ECO:0007669"/>
    <property type="project" value="InterPro"/>
</dbReference>
<comment type="caution">
    <text evidence="3">The sequence shown here is derived from an EMBL/GenBank/DDBJ whole genome shotgun (WGS) entry which is preliminary data.</text>
</comment>
<dbReference type="InterPro" id="IPR007863">
    <property type="entry name" value="Peptidase_M16_C"/>
</dbReference>
<evidence type="ECO:0000259" key="2">
    <source>
        <dbReference type="Pfam" id="PF05193"/>
    </source>
</evidence>
<dbReference type="InterPro" id="IPR050361">
    <property type="entry name" value="MPP/UQCRC_Complex"/>
</dbReference>
<accession>D3B2S7</accession>
<dbReference type="SUPFAM" id="SSF63411">
    <property type="entry name" value="LuxS/MPP-like metallohydrolase"/>
    <property type="match status" value="2"/>
</dbReference>
<sequence>MKYSDKSRFRYRSLQNVASPLFNRFHYNSSKSFFQSPKDDLKVQNDLHVVSSGNNNSSVNITSAAAHQQIKQQPSPFTSLNTPHPKLNQFLQKSIPTPNITTSTSSTTSQQQQQHTPFNTAANFNRADISTLPNGIKVISQQTNQNACAIGLYVRGGSAFETEKNRGVFKLLEKMTFKGTKNESTADIVKKYETISLNAQSATSNDSIQFSVEVLRKDVEYILKSFADQITCPNFDGEEFEEVKMDAIRTFSHFLNYPEDLLPLLMQNVAFGNTGFGQSPHAQPQEYEALTVEHLRETLKNHYIGKNIVISATGIDHRQLVNYVERYYGDIPYSAPSPGVAAAASSLVNTDRVPYYGGSHLISDVEDAEQAYYYLAFPCRGFKSVGESKDVYAGFVLQTLLGGGRDFSVGGPGKGMQSRLNLHVVYALQHVRECSAFLNLEAGIGLFGIRLATSTGFLKNGISLMLNQLLSLRRLITDEEIERAKRQQKSLILMNLELRGVLCDDMAKQLLTTGVWRTPDEICRGIDSVTKEDILRFLDQLLLTEPTIVAIYDGSQDTALSGTDLKKIIKSGQY</sequence>
<feature type="domain" description="Peptidase M16 N-terminal" evidence="1">
    <location>
        <begin position="137"/>
        <end position="277"/>
    </location>
</feature>
<dbReference type="PANTHER" id="PTHR11851">
    <property type="entry name" value="METALLOPROTEASE"/>
    <property type="match status" value="1"/>
</dbReference>
<dbReference type="EMBL" id="ADBJ01000010">
    <property type="protein sequence ID" value="EFA83625.1"/>
    <property type="molecule type" value="Genomic_DNA"/>
</dbReference>
<dbReference type="AlphaFoldDB" id="D3B2S7"/>
<proteinExistence type="predicted"/>
<dbReference type="GO" id="GO:0005739">
    <property type="term" value="C:mitochondrion"/>
    <property type="evidence" value="ECO:0007669"/>
    <property type="project" value="TreeGrafter"/>
</dbReference>
<evidence type="ECO:0000313" key="4">
    <source>
        <dbReference type="Proteomes" id="UP000001396"/>
    </source>
</evidence>
<name>D3B2S7_HETP5</name>
<organism evidence="3 4">
    <name type="scientific">Heterostelium pallidum (strain ATCC 26659 / Pp 5 / PN500)</name>
    <name type="common">Cellular slime mold</name>
    <name type="synonym">Polysphondylium pallidum</name>
    <dbReference type="NCBI Taxonomy" id="670386"/>
    <lineage>
        <taxon>Eukaryota</taxon>
        <taxon>Amoebozoa</taxon>
        <taxon>Evosea</taxon>
        <taxon>Eumycetozoa</taxon>
        <taxon>Dictyostelia</taxon>
        <taxon>Acytosteliales</taxon>
        <taxon>Acytosteliaceae</taxon>
        <taxon>Heterostelium</taxon>
    </lineage>
</organism>
<dbReference type="Proteomes" id="UP000001396">
    <property type="component" value="Unassembled WGS sequence"/>
</dbReference>
<reference evidence="3 4" key="1">
    <citation type="journal article" date="2011" name="Genome Res.">
        <title>Phylogeny-wide analysis of social amoeba genomes highlights ancient origins for complex intercellular communication.</title>
        <authorList>
            <person name="Heidel A.J."/>
            <person name="Lawal H.M."/>
            <person name="Felder M."/>
            <person name="Schilde C."/>
            <person name="Helps N.R."/>
            <person name="Tunggal B."/>
            <person name="Rivero F."/>
            <person name="John U."/>
            <person name="Schleicher M."/>
            <person name="Eichinger L."/>
            <person name="Platzer M."/>
            <person name="Noegel A.A."/>
            <person name="Schaap P."/>
            <person name="Gloeckner G."/>
        </authorList>
    </citation>
    <scope>NUCLEOTIDE SEQUENCE [LARGE SCALE GENOMIC DNA]</scope>
    <source>
        <strain evidence="4">ATCC 26659 / Pp 5 / PN500</strain>
    </source>
</reference>
<dbReference type="GO" id="GO:0006627">
    <property type="term" value="P:protein processing involved in protein targeting to mitochondrion"/>
    <property type="evidence" value="ECO:0007669"/>
    <property type="project" value="TreeGrafter"/>
</dbReference>
<dbReference type="PANTHER" id="PTHR11851:SF222">
    <property type="entry name" value="MITOCHONDRIAL-PROCESSING PEPTIDASE SUBUNIT ALPHA-1"/>
    <property type="match status" value="1"/>
</dbReference>
<dbReference type="Pfam" id="PF05193">
    <property type="entry name" value="Peptidase_M16_C"/>
    <property type="match status" value="1"/>
</dbReference>
<protein>
    <submittedName>
        <fullName evidence="3">Mitochondrial processing peptidase alpha subunit</fullName>
    </submittedName>
</protein>
<evidence type="ECO:0000313" key="3">
    <source>
        <dbReference type="EMBL" id="EFA83625.1"/>
    </source>
</evidence>
<dbReference type="Gene3D" id="3.30.830.10">
    <property type="entry name" value="Metalloenzyme, LuxS/M16 peptidase-like"/>
    <property type="match status" value="2"/>
</dbReference>